<dbReference type="EMBL" id="BSOS01000088">
    <property type="protein sequence ID" value="GLR68379.1"/>
    <property type="molecule type" value="Genomic_DNA"/>
</dbReference>
<dbReference type="InterPro" id="IPR051262">
    <property type="entry name" value="SMP-30/CGR1_Lactonase"/>
</dbReference>
<evidence type="ECO:0000313" key="2">
    <source>
        <dbReference type="EMBL" id="GLR68379.1"/>
    </source>
</evidence>
<dbReference type="PANTHER" id="PTHR47572:SF5">
    <property type="entry name" value="BLR2277 PROTEIN"/>
    <property type="match status" value="1"/>
</dbReference>
<evidence type="ECO:0000313" key="3">
    <source>
        <dbReference type="Proteomes" id="UP001156641"/>
    </source>
</evidence>
<dbReference type="PANTHER" id="PTHR47572">
    <property type="entry name" value="LIPOPROTEIN-RELATED"/>
    <property type="match status" value="1"/>
</dbReference>
<dbReference type="Pfam" id="PF08450">
    <property type="entry name" value="SGL"/>
    <property type="match status" value="1"/>
</dbReference>
<dbReference type="SUPFAM" id="SSF63829">
    <property type="entry name" value="Calcium-dependent phosphotriesterase"/>
    <property type="match status" value="1"/>
</dbReference>
<name>A0ABQ6A7B8_9PROT</name>
<protein>
    <recommendedName>
        <fullName evidence="1">SMP-30/Gluconolactonase/LRE-like region domain-containing protein</fullName>
    </recommendedName>
</protein>
<dbReference type="InterPro" id="IPR013658">
    <property type="entry name" value="SGL"/>
</dbReference>
<gene>
    <name evidence="2" type="ORF">GCM10010909_30600</name>
</gene>
<organism evidence="2 3">
    <name type="scientific">Acidocella aquatica</name>
    <dbReference type="NCBI Taxonomy" id="1922313"/>
    <lineage>
        <taxon>Bacteria</taxon>
        <taxon>Pseudomonadati</taxon>
        <taxon>Pseudomonadota</taxon>
        <taxon>Alphaproteobacteria</taxon>
        <taxon>Acetobacterales</taxon>
        <taxon>Acidocellaceae</taxon>
        <taxon>Acidocella</taxon>
    </lineage>
</organism>
<dbReference type="Gene3D" id="2.120.10.30">
    <property type="entry name" value="TolB, C-terminal domain"/>
    <property type="match status" value="1"/>
</dbReference>
<proteinExistence type="predicted"/>
<evidence type="ECO:0000259" key="1">
    <source>
        <dbReference type="Pfam" id="PF08450"/>
    </source>
</evidence>
<dbReference type="RefSeq" id="WP_284259226.1">
    <property type="nucleotide sequence ID" value="NZ_BSOS01000088.1"/>
</dbReference>
<dbReference type="InterPro" id="IPR011042">
    <property type="entry name" value="6-blade_b-propeller_TolB-like"/>
</dbReference>
<sequence length="306" mass="31651">MATEPQIIATGLAFPEGPVVLGDGGILVVEVMSGCLTRISPDGARTVVAQTGGGPNGAAIGPDGLCYICNNGGVGPSHMPGIWLPSEAPHDTPPGAIQTVDLSSGSVRTLYAHTTETPFWGPNDLVFDAHGGFWFTDFGRDRGRTRQRGGVYYAKADGSAITEVIPLLDGANGIGLAPDGNTLYVAETYSSHLWQFRLSAPGMIDRAAGHLPHGGSILGRAGPGQFLDSLAVDSAGNICCASPGLGHILVFSPTGGLRQAIAMPDFLTTNIAFGGWNRQTAFITLGSSGRLASLPWPCPGLKLHHS</sequence>
<comment type="caution">
    <text evidence="2">The sequence shown here is derived from an EMBL/GenBank/DDBJ whole genome shotgun (WGS) entry which is preliminary data.</text>
</comment>
<accession>A0ABQ6A7B8</accession>
<reference evidence="3" key="1">
    <citation type="journal article" date="2019" name="Int. J. Syst. Evol. Microbiol.">
        <title>The Global Catalogue of Microorganisms (GCM) 10K type strain sequencing project: providing services to taxonomists for standard genome sequencing and annotation.</title>
        <authorList>
            <consortium name="The Broad Institute Genomics Platform"/>
            <consortium name="The Broad Institute Genome Sequencing Center for Infectious Disease"/>
            <person name="Wu L."/>
            <person name="Ma J."/>
        </authorList>
    </citation>
    <scope>NUCLEOTIDE SEQUENCE [LARGE SCALE GENOMIC DNA]</scope>
    <source>
        <strain evidence="3">NBRC 112502</strain>
    </source>
</reference>
<dbReference type="Proteomes" id="UP001156641">
    <property type="component" value="Unassembled WGS sequence"/>
</dbReference>
<feature type="domain" description="SMP-30/Gluconolactonase/LRE-like region" evidence="1">
    <location>
        <begin position="14"/>
        <end position="285"/>
    </location>
</feature>
<keyword evidence="3" id="KW-1185">Reference proteome</keyword>